<comment type="caution">
    <text evidence="1">The sequence shown here is derived from an EMBL/GenBank/DDBJ whole genome shotgun (WGS) entry which is preliminary data.</text>
</comment>
<reference evidence="1 2" key="1">
    <citation type="journal article" date="2016" name="Sci. Rep.">
        <title>Metabolic traits of an uncultured archaeal lineage -MSBL1- from brine pools of the Red Sea.</title>
        <authorList>
            <person name="Mwirichia R."/>
            <person name="Alam I."/>
            <person name="Rashid M."/>
            <person name="Vinu M."/>
            <person name="Ba-Alawi W."/>
            <person name="Anthony Kamau A."/>
            <person name="Kamanda Ngugi D."/>
            <person name="Goker M."/>
            <person name="Klenk H.P."/>
            <person name="Bajic V."/>
            <person name="Stingl U."/>
        </authorList>
    </citation>
    <scope>NUCLEOTIDE SEQUENCE [LARGE SCALE GENOMIC DNA]</scope>
    <source>
        <strain evidence="1">SCGC-AAA259A05</strain>
    </source>
</reference>
<keyword evidence="2" id="KW-1185">Reference proteome</keyword>
<evidence type="ECO:0000313" key="2">
    <source>
        <dbReference type="Proteomes" id="UP000070163"/>
    </source>
</evidence>
<protein>
    <submittedName>
        <fullName evidence="1">Uncharacterized protein</fullName>
    </submittedName>
</protein>
<gene>
    <name evidence="1" type="ORF">AKJ57_03770</name>
</gene>
<accession>A0A133U997</accession>
<dbReference type="EMBL" id="LHXJ01000039">
    <property type="protein sequence ID" value="KXA90772.1"/>
    <property type="molecule type" value="Genomic_DNA"/>
</dbReference>
<organism evidence="1 2">
    <name type="scientific">candidate division MSBL1 archaeon SCGC-AAA259A05</name>
    <dbReference type="NCBI Taxonomy" id="1698259"/>
    <lineage>
        <taxon>Archaea</taxon>
        <taxon>Methanobacteriati</taxon>
        <taxon>Methanobacteriota</taxon>
        <taxon>candidate division MSBL1</taxon>
    </lineage>
</organism>
<name>A0A133U997_9EURY</name>
<dbReference type="AlphaFoldDB" id="A0A133U997"/>
<evidence type="ECO:0000313" key="1">
    <source>
        <dbReference type="EMBL" id="KXA90772.1"/>
    </source>
</evidence>
<dbReference type="Proteomes" id="UP000070163">
    <property type="component" value="Unassembled WGS sequence"/>
</dbReference>
<proteinExistence type="predicted"/>
<sequence>MENSFIPIKVRFFDVFSPKMEPFQSCKPWRLLEPLVYLFFFRREEFMSYVATIYSFQRDGTCWGRRLCQT</sequence>